<evidence type="ECO:0000313" key="3">
    <source>
        <dbReference type="Proteomes" id="UP000327108"/>
    </source>
</evidence>
<feature type="region of interest" description="Disordered" evidence="1">
    <location>
        <begin position="83"/>
        <end position="105"/>
    </location>
</feature>
<evidence type="ECO:0000256" key="1">
    <source>
        <dbReference type="SAM" id="MobiDB-lite"/>
    </source>
</evidence>
<name>A0A5N1K1Z1_9HYPH</name>
<organism evidence="2 3">
    <name type="scientific">Ochrobactrum quorumnocens</name>
    <dbReference type="NCBI Taxonomy" id="271865"/>
    <lineage>
        <taxon>Bacteria</taxon>
        <taxon>Pseudomonadati</taxon>
        <taxon>Pseudomonadota</taxon>
        <taxon>Alphaproteobacteria</taxon>
        <taxon>Hyphomicrobiales</taxon>
        <taxon>Brucellaceae</taxon>
        <taxon>Brucella/Ochrobactrum group</taxon>
        <taxon>Ochrobactrum</taxon>
    </lineage>
</organism>
<dbReference type="Proteomes" id="UP000327108">
    <property type="component" value="Unassembled WGS sequence"/>
</dbReference>
<accession>A0A5N1K1Z1</accession>
<dbReference type="RefSeq" id="WP_151091884.1">
    <property type="nucleotide sequence ID" value="NZ_VYXQ01000004.1"/>
</dbReference>
<evidence type="ECO:0000313" key="2">
    <source>
        <dbReference type="EMBL" id="KAA9369549.1"/>
    </source>
</evidence>
<dbReference type="AlphaFoldDB" id="A0A5N1K1Z1"/>
<protein>
    <submittedName>
        <fullName evidence="2">Uncharacterized protein</fullName>
    </submittedName>
</protein>
<comment type="caution">
    <text evidence="2">The sequence shown here is derived from an EMBL/GenBank/DDBJ whole genome shotgun (WGS) entry which is preliminary data.</text>
</comment>
<keyword evidence="3" id="KW-1185">Reference proteome</keyword>
<reference evidence="2 3" key="1">
    <citation type="submission" date="2019-09" db="EMBL/GenBank/DDBJ databases">
        <title>Biological control of the noxious weed angled onion (Allium triquetrum) thwarted by endophytic bacteria in Victoria, Australia.</title>
        <authorList>
            <person name="Tehranchian P."/>
            <person name="Adair R.J."/>
            <person name="Van T.H."/>
            <person name="Morrison P.D."/>
            <person name="Williams H."/>
            <person name="Lawrie A.C."/>
        </authorList>
    </citation>
    <scope>NUCLEOTIDE SEQUENCE [LARGE SCALE GENOMIC DNA]</scope>
    <source>
        <strain evidence="2 3">RPTAtOch1</strain>
    </source>
</reference>
<gene>
    <name evidence="2" type="ORF">F3W84_05265</name>
</gene>
<sequence>MSAEAIELRRIRSKLSALDGAQWFRASDERGEFVEAKTRNGELNEIARFHPGAQPEEADFIASAPEMVTFLLRLVDRAISKACQASGKEQPRPTGQSGRNKRRPGDFTTEAAIKCGEPAFKVFLEERYGLERPLTTDRATERLRSILQIQSRKQLNSDSAAADRWQDLRAEFNVWKGAGL</sequence>
<proteinExistence type="predicted"/>
<dbReference type="EMBL" id="VYXQ01000004">
    <property type="protein sequence ID" value="KAA9369549.1"/>
    <property type="molecule type" value="Genomic_DNA"/>
</dbReference>